<dbReference type="InterPro" id="IPR020069">
    <property type="entry name" value="Ribosomal_bL9_C"/>
</dbReference>
<evidence type="ECO:0000259" key="9">
    <source>
        <dbReference type="PROSITE" id="PS00651"/>
    </source>
</evidence>
<dbReference type="Pfam" id="PF03948">
    <property type="entry name" value="Ribosomal_L9_C"/>
    <property type="match status" value="1"/>
</dbReference>
<dbReference type="InterPro" id="IPR000244">
    <property type="entry name" value="Ribosomal_bL9"/>
</dbReference>
<keyword evidence="2 7" id="KW-0699">rRNA-binding</keyword>
<evidence type="ECO:0000256" key="6">
    <source>
        <dbReference type="ARBA" id="ARBA00035292"/>
    </source>
</evidence>
<feature type="domain" description="Ribosomal protein L9" evidence="9">
    <location>
        <begin position="13"/>
        <end position="40"/>
    </location>
</feature>
<proteinExistence type="inferred from homology"/>
<keyword evidence="11" id="KW-1185">Reference proteome</keyword>
<dbReference type="PANTHER" id="PTHR21368">
    <property type="entry name" value="50S RIBOSOMAL PROTEIN L9"/>
    <property type="match status" value="1"/>
</dbReference>
<dbReference type="PROSITE" id="PS00651">
    <property type="entry name" value="RIBOSOMAL_L9"/>
    <property type="match status" value="1"/>
</dbReference>
<feature type="compositionally biased region" description="Basic and acidic residues" evidence="8">
    <location>
        <begin position="150"/>
        <end position="166"/>
    </location>
</feature>
<dbReference type="RefSeq" id="WP_183852225.1">
    <property type="nucleotide sequence ID" value="NZ_JACHOO010000001.1"/>
</dbReference>
<dbReference type="InterPro" id="IPR009027">
    <property type="entry name" value="Ribosomal_bL9/RNase_H1_N"/>
</dbReference>
<dbReference type="GO" id="GO:0005840">
    <property type="term" value="C:ribosome"/>
    <property type="evidence" value="ECO:0007669"/>
    <property type="project" value="UniProtKB-KW"/>
</dbReference>
<comment type="caution">
    <text evidence="10">The sequence shown here is derived from an EMBL/GenBank/DDBJ whole genome shotgun (WGS) entry which is preliminary data.</text>
</comment>
<dbReference type="InterPro" id="IPR020070">
    <property type="entry name" value="Ribosomal_bL9_N"/>
</dbReference>
<keyword evidence="4 7" id="KW-0689">Ribosomal protein</keyword>
<dbReference type="SUPFAM" id="SSF55658">
    <property type="entry name" value="L9 N-domain-like"/>
    <property type="match status" value="1"/>
</dbReference>
<protein>
    <recommendedName>
        <fullName evidence="6 7">Large ribosomal subunit protein bL9</fullName>
    </recommendedName>
</protein>
<comment type="function">
    <text evidence="7">Binds to the 23S rRNA.</text>
</comment>
<evidence type="ECO:0000313" key="10">
    <source>
        <dbReference type="EMBL" id="MBB5751499.1"/>
    </source>
</evidence>
<dbReference type="Gene3D" id="3.40.5.10">
    <property type="entry name" value="Ribosomal protein L9, N-terminal domain"/>
    <property type="match status" value="1"/>
</dbReference>
<dbReference type="GO" id="GO:1990904">
    <property type="term" value="C:ribonucleoprotein complex"/>
    <property type="evidence" value="ECO:0007669"/>
    <property type="project" value="UniProtKB-KW"/>
</dbReference>
<dbReference type="Proteomes" id="UP000523821">
    <property type="component" value="Unassembled WGS sequence"/>
</dbReference>
<sequence>MEVILLERVAKLGQMGEVVRVRDGFARNFLLPQGKALRATEANRKRFENERHHLEARNLERKKDADKVAAALKGASFVVVRQAGETGQLYGSVSSRDLAEIMAGEGFSVARNQVVLEQPIKTIGLHSVVISLHPEVEIAVTVNVARSADEATRQARGEDLTQRETFELEPLAEEDTLALGDDEEI</sequence>
<organism evidence="10 11">
    <name type="scientific">Prosthecomicrobium pneumaticum</name>
    <dbReference type="NCBI Taxonomy" id="81895"/>
    <lineage>
        <taxon>Bacteria</taxon>
        <taxon>Pseudomonadati</taxon>
        <taxon>Pseudomonadota</taxon>
        <taxon>Alphaproteobacteria</taxon>
        <taxon>Hyphomicrobiales</taxon>
        <taxon>Kaistiaceae</taxon>
        <taxon>Prosthecomicrobium</taxon>
    </lineage>
</organism>
<dbReference type="InterPro" id="IPR036791">
    <property type="entry name" value="Ribosomal_bL9_C_sf"/>
</dbReference>
<name>A0A7W9FKV6_9HYPH</name>
<dbReference type="GO" id="GO:0003735">
    <property type="term" value="F:structural constituent of ribosome"/>
    <property type="evidence" value="ECO:0007669"/>
    <property type="project" value="InterPro"/>
</dbReference>
<evidence type="ECO:0000256" key="5">
    <source>
        <dbReference type="ARBA" id="ARBA00023274"/>
    </source>
</evidence>
<dbReference type="AlphaFoldDB" id="A0A7W9FKV6"/>
<dbReference type="GO" id="GO:0019843">
    <property type="term" value="F:rRNA binding"/>
    <property type="evidence" value="ECO:0007669"/>
    <property type="project" value="UniProtKB-UniRule"/>
</dbReference>
<keyword evidence="3 7" id="KW-0694">RNA-binding</keyword>
<evidence type="ECO:0000256" key="2">
    <source>
        <dbReference type="ARBA" id="ARBA00022730"/>
    </source>
</evidence>
<evidence type="ECO:0000256" key="4">
    <source>
        <dbReference type="ARBA" id="ARBA00022980"/>
    </source>
</evidence>
<dbReference type="HAMAP" id="MF_00503">
    <property type="entry name" value="Ribosomal_bL9"/>
    <property type="match status" value="1"/>
</dbReference>
<dbReference type="InterPro" id="IPR036935">
    <property type="entry name" value="Ribosomal_bL9_N_sf"/>
</dbReference>
<dbReference type="GO" id="GO:0006412">
    <property type="term" value="P:translation"/>
    <property type="evidence" value="ECO:0007669"/>
    <property type="project" value="UniProtKB-UniRule"/>
</dbReference>
<feature type="region of interest" description="Disordered" evidence="8">
    <location>
        <begin position="150"/>
        <end position="185"/>
    </location>
</feature>
<dbReference type="SUPFAM" id="SSF55653">
    <property type="entry name" value="Ribosomal protein L9 C-domain"/>
    <property type="match status" value="1"/>
</dbReference>
<evidence type="ECO:0000256" key="8">
    <source>
        <dbReference type="SAM" id="MobiDB-lite"/>
    </source>
</evidence>
<evidence type="ECO:0000256" key="3">
    <source>
        <dbReference type="ARBA" id="ARBA00022884"/>
    </source>
</evidence>
<comment type="similarity">
    <text evidence="1 7">Belongs to the bacterial ribosomal protein bL9 family.</text>
</comment>
<keyword evidence="5 7" id="KW-0687">Ribonucleoprotein</keyword>
<dbReference type="Pfam" id="PF01281">
    <property type="entry name" value="Ribosomal_L9_N"/>
    <property type="match status" value="1"/>
</dbReference>
<accession>A0A7W9FKV6</accession>
<gene>
    <name evidence="7" type="primary">rplI</name>
    <name evidence="10" type="ORF">GGQ63_000542</name>
</gene>
<evidence type="ECO:0000256" key="1">
    <source>
        <dbReference type="ARBA" id="ARBA00010605"/>
    </source>
</evidence>
<dbReference type="NCBIfam" id="TIGR00158">
    <property type="entry name" value="L9"/>
    <property type="match status" value="1"/>
</dbReference>
<dbReference type="InterPro" id="IPR020594">
    <property type="entry name" value="Ribosomal_bL9_bac/chp"/>
</dbReference>
<reference evidence="10 11" key="1">
    <citation type="submission" date="2020-08" db="EMBL/GenBank/DDBJ databases">
        <title>Genomic Encyclopedia of Type Strains, Phase IV (KMG-IV): sequencing the most valuable type-strain genomes for metagenomic binning, comparative biology and taxonomic classification.</title>
        <authorList>
            <person name="Goeker M."/>
        </authorList>
    </citation>
    <scope>NUCLEOTIDE SEQUENCE [LARGE SCALE GENOMIC DNA]</scope>
    <source>
        <strain evidence="10 11">DSM 16268</strain>
    </source>
</reference>
<dbReference type="EMBL" id="JACHOO010000001">
    <property type="protein sequence ID" value="MBB5751499.1"/>
    <property type="molecule type" value="Genomic_DNA"/>
</dbReference>
<evidence type="ECO:0000313" key="11">
    <source>
        <dbReference type="Proteomes" id="UP000523821"/>
    </source>
</evidence>
<evidence type="ECO:0000256" key="7">
    <source>
        <dbReference type="HAMAP-Rule" id="MF_00503"/>
    </source>
</evidence>
<dbReference type="Gene3D" id="3.10.430.100">
    <property type="entry name" value="Ribosomal protein L9, C-terminal domain"/>
    <property type="match status" value="1"/>
</dbReference>
<feature type="compositionally biased region" description="Acidic residues" evidence="8">
    <location>
        <begin position="170"/>
        <end position="185"/>
    </location>
</feature>